<evidence type="ECO:0000313" key="3">
    <source>
        <dbReference type="Proteomes" id="UP001331761"/>
    </source>
</evidence>
<feature type="region of interest" description="Disordered" evidence="1">
    <location>
        <begin position="88"/>
        <end position="115"/>
    </location>
</feature>
<keyword evidence="3" id="KW-1185">Reference proteome</keyword>
<dbReference type="Proteomes" id="UP001331761">
    <property type="component" value="Unassembled WGS sequence"/>
</dbReference>
<name>A0AAN8ENL7_TRICO</name>
<gene>
    <name evidence="2" type="ORF">GCK32_001020</name>
</gene>
<dbReference type="AlphaFoldDB" id="A0AAN8ENL7"/>
<accession>A0AAN8ENL7</accession>
<organism evidence="2 3">
    <name type="scientific">Trichostrongylus colubriformis</name>
    <name type="common">Black scour worm</name>
    <dbReference type="NCBI Taxonomy" id="6319"/>
    <lineage>
        <taxon>Eukaryota</taxon>
        <taxon>Metazoa</taxon>
        <taxon>Ecdysozoa</taxon>
        <taxon>Nematoda</taxon>
        <taxon>Chromadorea</taxon>
        <taxon>Rhabditida</taxon>
        <taxon>Rhabditina</taxon>
        <taxon>Rhabditomorpha</taxon>
        <taxon>Strongyloidea</taxon>
        <taxon>Trichostrongylidae</taxon>
        <taxon>Trichostrongylus</taxon>
    </lineage>
</organism>
<sequence length="115" mass="13424">MAHQVFSSNEADEAERNDVLFYFSRKDEYKQRRNALWRVTSKLHDSRVTMEDVPRGYPFLADRSPFLQMRTDDLHIYCSTCSVESMPRHVRVGGGRRPRPSDGSHQQDGAIVYYP</sequence>
<protein>
    <submittedName>
        <fullName evidence="2">Uncharacterized protein</fullName>
    </submittedName>
</protein>
<reference evidence="2 3" key="1">
    <citation type="submission" date="2019-10" db="EMBL/GenBank/DDBJ databases">
        <title>Assembly and Annotation for the nematode Trichostrongylus colubriformis.</title>
        <authorList>
            <person name="Martin J."/>
        </authorList>
    </citation>
    <scope>NUCLEOTIDE SEQUENCE [LARGE SCALE GENOMIC DNA]</scope>
    <source>
        <strain evidence="2">G859</strain>
        <tissue evidence="2">Whole worm</tissue>
    </source>
</reference>
<proteinExistence type="predicted"/>
<comment type="caution">
    <text evidence="2">The sequence shown here is derived from an EMBL/GenBank/DDBJ whole genome shotgun (WGS) entry which is preliminary data.</text>
</comment>
<evidence type="ECO:0000313" key="2">
    <source>
        <dbReference type="EMBL" id="KAK5965156.1"/>
    </source>
</evidence>
<dbReference type="EMBL" id="WIXE01024945">
    <property type="protein sequence ID" value="KAK5965156.1"/>
    <property type="molecule type" value="Genomic_DNA"/>
</dbReference>
<feature type="compositionally biased region" description="Basic residues" evidence="1">
    <location>
        <begin position="88"/>
        <end position="98"/>
    </location>
</feature>
<evidence type="ECO:0000256" key="1">
    <source>
        <dbReference type="SAM" id="MobiDB-lite"/>
    </source>
</evidence>